<comment type="caution">
    <text evidence="1">The sequence shown here is derived from an EMBL/GenBank/DDBJ whole genome shotgun (WGS) entry which is preliminary data.</text>
</comment>
<sequence length="87" mass="9596">MKLTANSNVSPLKPMANMLTKDFENKTPNILNEVVTSMSKWSTLFIKFNASSLPLFSVIYEYIGIKVVLSDSPMLANTTKGIVVAIK</sequence>
<protein>
    <submittedName>
        <fullName evidence="1">Uncharacterized protein</fullName>
    </submittedName>
</protein>
<accession>A0A645DSE7</accession>
<reference evidence="1" key="1">
    <citation type="submission" date="2019-08" db="EMBL/GenBank/DDBJ databases">
        <authorList>
            <person name="Kucharzyk K."/>
            <person name="Murdoch R.W."/>
            <person name="Higgins S."/>
            <person name="Loffler F."/>
        </authorList>
    </citation>
    <scope>NUCLEOTIDE SEQUENCE</scope>
</reference>
<organism evidence="1">
    <name type="scientific">bioreactor metagenome</name>
    <dbReference type="NCBI Taxonomy" id="1076179"/>
    <lineage>
        <taxon>unclassified sequences</taxon>
        <taxon>metagenomes</taxon>
        <taxon>ecological metagenomes</taxon>
    </lineage>
</organism>
<dbReference type="AlphaFoldDB" id="A0A645DSE7"/>
<gene>
    <name evidence="1" type="ORF">SDC9_139320</name>
</gene>
<evidence type="ECO:0000313" key="1">
    <source>
        <dbReference type="EMBL" id="MPM92185.1"/>
    </source>
</evidence>
<proteinExistence type="predicted"/>
<dbReference type="EMBL" id="VSSQ01039158">
    <property type="protein sequence ID" value="MPM92185.1"/>
    <property type="molecule type" value="Genomic_DNA"/>
</dbReference>
<name>A0A645DSE7_9ZZZZ</name>